<reference evidence="2" key="1">
    <citation type="submission" date="2016-10" db="EMBL/GenBank/DDBJ databases">
        <title>Pseudomonas frederiksbergensis ERGS4:02 complete genome.</title>
        <authorList>
            <person name="Kumar R."/>
            <person name="Acharya V."/>
            <person name="Singh D."/>
        </authorList>
    </citation>
    <scope>NUCLEOTIDE SEQUENCE [LARGE SCALE GENOMIC DNA]</scope>
    <source>
        <strain evidence="2">ERGS4:02</strain>
        <plasmid evidence="2">Plasmid unnamed1</plasmid>
    </source>
</reference>
<name>A0A1J0EUM5_9PSED</name>
<protein>
    <submittedName>
        <fullName evidence="1">Uncharacterized protein</fullName>
    </submittedName>
</protein>
<proteinExistence type="predicted"/>
<keyword evidence="1" id="KW-0614">Plasmid</keyword>
<organism evidence="1 2">
    <name type="scientific">Pseudomonas frederiksbergensis</name>
    <dbReference type="NCBI Taxonomy" id="104087"/>
    <lineage>
        <taxon>Bacteria</taxon>
        <taxon>Pseudomonadati</taxon>
        <taxon>Pseudomonadota</taxon>
        <taxon>Gammaproteobacteria</taxon>
        <taxon>Pseudomonadales</taxon>
        <taxon>Pseudomonadaceae</taxon>
        <taxon>Pseudomonas</taxon>
    </lineage>
</organism>
<dbReference type="EMBL" id="CP017887">
    <property type="protein sequence ID" value="APC19492.1"/>
    <property type="molecule type" value="Genomic_DNA"/>
</dbReference>
<dbReference type="GeneID" id="46912039"/>
<sequence length="83" mass="9122">MNEPRYQLPPLTLGQLEQLTHALEVVSAGEADPDAEVFRLLDLVRHGAQVLRGPRSIANRLFGERLAGAGKLELVEGYQSQKS</sequence>
<dbReference type="RefSeq" id="WP_071555997.1">
    <property type="nucleotide sequence ID" value="NZ_CP017887.1"/>
</dbReference>
<evidence type="ECO:0000313" key="2">
    <source>
        <dbReference type="Proteomes" id="UP000182567"/>
    </source>
</evidence>
<geneLocation type="plasmid" evidence="1">
    <name>unnamed1</name>
</geneLocation>
<evidence type="ECO:0000313" key="1">
    <source>
        <dbReference type="EMBL" id="APC19492.1"/>
    </source>
</evidence>
<dbReference type="Proteomes" id="UP000182567">
    <property type="component" value="Plasmid unnamed1"/>
</dbReference>
<gene>
    <name evidence="1" type="ORF">BLL42_27550</name>
</gene>
<accession>A0A1J0EUM5</accession>
<dbReference type="AlphaFoldDB" id="A0A1J0EUM5"/>